<dbReference type="PANTHER" id="PTHR13050">
    <property type="entry name" value="USE1-LIKE PROTEIN"/>
    <property type="match status" value="1"/>
</dbReference>
<gene>
    <name evidence="13" type="ORF">DPMN_110816</name>
</gene>
<evidence type="ECO:0000256" key="8">
    <source>
        <dbReference type="ARBA" id="ARBA00022927"/>
    </source>
</evidence>
<keyword evidence="6" id="KW-0256">Endoplasmic reticulum</keyword>
<name>A0A9D4KCQ2_DREPO</name>
<reference evidence="13" key="1">
    <citation type="journal article" date="2019" name="bioRxiv">
        <title>The Genome of the Zebra Mussel, Dreissena polymorpha: A Resource for Invasive Species Research.</title>
        <authorList>
            <person name="McCartney M.A."/>
            <person name="Auch B."/>
            <person name="Kono T."/>
            <person name="Mallez S."/>
            <person name="Zhang Y."/>
            <person name="Obille A."/>
            <person name="Becker A."/>
            <person name="Abrahante J.E."/>
            <person name="Garbe J."/>
            <person name="Badalamenti J.P."/>
            <person name="Herman A."/>
            <person name="Mangelson H."/>
            <person name="Liachko I."/>
            <person name="Sullivan S."/>
            <person name="Sone E.D."/>
            <person name="Koren S."/>
            <person name="Silverstein K.A.T."/>
            <person name="Beckman K.B."/>
            <person name="Gohl D.M."/>
        </authorList>
    </citation>
    <scope>NUCLEOTIDE SEQUENCE</scope>
    <source>
        <strain evidence="13">Duluth1</strain>
        <tissue evidence="13">Whole animal</tissue>
    </source>
</reference>
<dbReference type="Pfam" id="PF09753">
    <property type="entry name" value="Use1"/>
    <property type="match status" value="1"/>
</dbReference>
<evidence type="ECO:0000313" key="14">
    <source>
        <dbReference type="Proteomes" id="UP000828390"/>
    </source>
</evidence>
<keyword evidence="7" id="KW-0931">ER-Golgi transport</keyword>
<dbReference type="OrthoDB" id="4506189at2759"/>
<proteinExistence type="inferred from homology"/>
<dbReference type="GO" id="GO:0015031">
    <property type="term" value="P:protein transport"/>
    <property type="evidence" value="ECO:0007669"/>
    <property type="project" value="UniProtKB-KW"/>
</dbReference>
<evidence type="ECO:0000256" key="5">
    <source>
        <dbReference type="ARBA" id="ARBA00022692"/>
    </source>
</evidence>
<dbReference type="EMBL" id="JAIWYP010000004">
    <property type="protein sequence ID" value="KAH3837427.1"/>
    <property type="molecule type" value="Genomic_DNA"/>
</dbReference>
<keyword evidence="14" id="KW-1185">Reference proteome</keyword>
<evidence type="ECO:0000313" key="13">
    <source>
        <dbReference type="EMBL" id="KAH3837427.1"/>
    </source>
</evidence>
<keyword evidence="4" id="KW-0813">Transport</keyword>
<dbReference type="GO" id="GO:0031201">
    <property type="term" value="C:SNARE complex"/>
    <property type="evidence" value="ECO:0007669"/>
    <property type="project" value="TreeGrafter"/>
</dbReference>
<keyword evidence="10 12" id="KW-0472">Membrane</keyword>
<evidence type="ECO:0000256" key="2">
    <source>
        <dbReference type="ARBA" id="ARBA00007891"/>
    </source>
</evidence>
<dbReference type="GO" id="GO:0005484">
    <property type="term" value="F:SNAP receptor activity"/>
    <property type="evidence" value="ECO:0007669"/>
    <property type="project" value="TreeGrafter"/>
</dbReference>
<sequence>MSTKLEINFTRLLNRCETIASQRDTWDWRLEKYVEALQDQLGEMKRLSRQPSQPSQDIMLEYTRRVDFLKGLLAAEQKENISEKAYATERLAPVSNVHKGSGIAPKEVHLSAMTRLQKDMRTELLGEDKPGDGLRQRKHTDESDIDAVLKHHRKVHEKLTEELLHHTLNLKEFAYSASSIVKKDIKTLEDTNKVADRNQGDLQRESQRLESKTRGCSWWIWIMLALVTLTFLWMIILMRMFPARS</sequence>
<comment type="similarity">
    <text evidence="2">Belongs to the USE1 family.</text>
</comment>
<dbReference type="Proteomes" id="UP000828390">
    <property type="component" value="Unassembled WGS sequence"/>
</dbReference>
<dbReference type="CDD" id="cd15860">
    <property type="entry name" value="SNARE_USE1"/>
    <property type="match status" value="1"/>
</dbReference>
<evidence type="ECO:0000256" key="10">
    <source>
        <dbReference type="ARBA" id="ARBA00023136"/>
    </source>
</evidence>
<keyword evidence="5 12" id="KW-0812">Transmembrane</keyword>
<evidence type="ECO:0000256" key="11">
    <source>
        <dbReference type="ARBA" id="ARBA00032711"/>
    </source>
</evidence>
<evidence type="ECO:0000256" key="6">
    <source>
        <dbReference type="ARBA" id="ARBA00022824"/>
    </source>
</evidence>
<comment type="caution">
    <text evidence="13">The sequence shown here is derived from an EMBL/GenBank/DDBJ whole genome shotgun (WGS) entry which is preliminary data.</text>
</comment>
<evidence type="ECO:0000256" key="3">
    <source>
        <dbReference type="ARBA" id="ARBA00015843"/>
    </source>
</evidence>
<comment type="subcellular location">
    <subcellularLocation>
        <location evidence="1">Endoplasmic reticulum membrane</location>
        <topology evidence="1">Single-pass type IV membrane protein</topology>
    </subcellularLocation>
</comment>
<dbReference type="GO" id="GO:0005789">
    <property type="term" value="C:endoplasmic reticulum membrane"/>
    <property type="evidence" value="ECO:0007669"/>
    <property type="project" value="UniProtKB-SubCell"/>
</dbReference>
<evidence type="ECO:0000256" key="12">
    <source>
        <dbReference type="SAM" id="Phobius"/>
    </source>
</evidence>
<accession>A0A9D4KCQ2</accession>
<evidence type="ECO:0000256" key="7">
    <source>
        <dbReference type="ARBA" id="ARBA00022892"/>
    </source>
</evidence>
<dbReference type="InterPro" id="IPR019150">
    <property type="entry name" value="Vesicle_transport_protein_Use1"/>
</dbReference>
<keyword evidence="8" id="KW-0653">Protein transport</keyword>
<dbReference type="PANTHER" id="PTHR13050:SF7">
    <property type="entry name" value="VESICLE TRANSPORT PROTEIN USE1"/>
    <property type="match status" value="1"/>
</dbReference>
<evidence type="ECO:0000256" key="4">
    <source>
        <dbReference type="ARBA" id="ARBA00022448"/>
    </source>
</evidence>
<keyword evidence="9 12" id="KW-1133">Transmembrane helix</keyword>
<evidence type="ECO:0000256" key="9">
    <source>
        <dbReference type="ARBA" id="ARBA00022989"/>
    </source>
</evidence>
<reference evidence="13" key="2">
    <citation type="submission" date="2020-11" db="EMBL/GenBank/DDBJ databases">
        <authorList>
            <person name="McCartney M.A."/>
            <person name="Auch B."/>
            <person name="Kono T."/>
            <person name="Mallez S."/>
            <person name="Becker A."/>
            <person name="Gohl D.M."/>
            <person name="Silverstein K.A.T."/>
            <person name="Koren S."/>
            <person name="Bechman K.B."/>
            <person name="Herman A."/>
            <person name="Abrahante J.E."/>
            <person name="Garbe J."/>
        </authorList>
    </citation>
    <scope>NUCLEOTIDE SEQUENCE</scope>
    <source>
        <strain evidence="13">Duluth1</strain>
        <tissue evidence="13">Whole animal</tissue>
    </source>
</reference>
<evidence type="ECO:0000256" key="1">
    <source>
        <dbReference type="ARBA" id="ARBA00004163"/>
    </source>
</evidence>
<dbReference type="AlphaFoldDB" id="A0A9D4KCQ2"/>
<organism evidence="13 14">
    <name type="scientific">Dreissena polymorpha</name>
    <name type="common">Zebra mussel</name>
    <name type="synonym">Mytilus polymorpha</name>
    <dbReference type="NCBI Taxonomy" id="45954"/>
    <lineage>
        <taxon>Eukaryota</taxon>
        <taxon>Metazoa</taxon>
        <taxon>Spiralia</taxon>
        <taxon>Lophotrochozoa</taxon>
        <taxon>Mollusca</taxon>
        <taxon>Bivalvia</taxon>
        <taxon>Autobranchia</taxon>
        <taxon>Heteroconchia</taxon>
        <taxon>Euheterodonta</taxon>
        <taxon>Imparidentia</taxon>
        <taxon>Neoheterodontei</taxon>
        <taxon>Myida</taxon>
        <taxon>Dreissenoidea</taxon>
        <taxon>Dreissenidae</taxon>
        <taxon>Dreissena</taxon>
    </lineage>
</organism>
<protein>
    <recommendedName>
        <fullName evidence="3">Vesicle transport protein USE1</fullName>
    </recommendedName>
    <alternativeName>
        <fullName evidence="11">USE1-like protein</fullName>
    </alternativeName>
</protein>
<feature type="transmembrane region" description="Helical" evidence="12">
    <location>
        <begin position="218"/>
        <end position="238"/>
    </location>
</feature>
<dbReference type="GO" id="GO:0006890">
    <property type="term" value="P:retrograde vesicle-mediated transport, Golgi to endoplasmic reticulum"/>
    <property type="evidence" value="ECO:0007669"/>
    <property type="project" value="TreeGrafter"/>
</dbReference>